<dbReference type="Gene3D" id="3.30.565.10">
    <property type="entry name" value="Histidine kinase-like ATPase, C-terminal domain"/>
    <property type="match status" value="1"/>
</dbReference>
<evidence type="ECO:0000256" key="5">
    <source>
        <dbReference type="ARBA" id="ARBA00022679"/>
    </source>
</evidence>
<protein>
    <recommendedName>
        <fullName evidence="3">histidine kinase</fullName>
        <ecNumber evidence="3">2.7.13.3</ecNumber>
    </recommendedName>
</protein>
<evidence type="ECO:0000256" key="4">
    <source>
        <dbReference type="ARBA" id="ARBA00022553"/>
    </source>
</evidence>
<keyword evidence="5" id="KW-0808">Transferase</keyword>
<dbReference type="InterPro" id="IPR036890">
    <property type="entry name" value="HATPase_C_sf"/>
</dbReference>
<dbReference type="SMART" id="SM00387">
    <property type="entry name" value="HATPase_c"/>
    <property type="match status" value="1"/>
</dbReference>
<dbReference type="SUPFAM" id="SSF47384">
    <property type="entry name" value="Homodimeric domain of signal transducing histidine kinase"/>
    <property type="match status" value="1"/>
</dbReference>
<dbReference type="Gene3D" id="1.20.58.920">
    <property type="match status" value="1"/>
</dbReference>
<evidence type="ECO:0000256" key="10">
    <source>
        <dbReference type="SAM" id="Coils"/>
    </source>
</evidence>
<dbReference type="PANTHER" id="PTHR43065:SF46">
    <property type="entry name" value="C4-DICARBOXYLATE TRANSPORT SENSOR PROTEIN DCTB"/>
    <property type="match status" value="1"/>
</dbReference>
<feature type="domain" description="HAMP" evidence="13">
    <location>
        <begin position="352"/>
        <end position="404"/>
    </location>
</feature>
<comment type="caution">
    <text evidence="14">The sequence shown here is derived from an EMBL/GenBank/DDBJ whole genome shotgun (WGS) entry which is preliminary data.</text>
</comment>
<dbReference type="InterPro" id="IPR003660">
    <property type="entry name" value="HAMP_dom"/>
</dbReference>
<dbReference type="Gene3D" id="1.10.287.130">
    <property type="match status" value="1"/>
</dbReference>
<dbReference type="CDD" id="cd00082">
    <property type="entry name" value="HisKA"/>
    <property type="match status" value="1"/>
</dbReference>
<name>A0A0M0I2I5_9VIBR</name>
<dbReference type="EC" id="2.7.13.3" evidence="3"/>
<keyword evidence="8" id="KW-0067">ATP-binding</keyword>
<keyword evidence="7 14" id="KW-0418">Kinase</keyword>
<dbReference type="InterPro" id="IPR004358">
    <property type="entry name" value="Sig_transdc_His_kin-like_C"/>
</dbReference>
<dbReference type="STRING" id="171383.AKJ31_05875"/>
<dbReference type="PANTHER" id="PTHR43065">
    <property type="entry name" value="SENSOR HISTIDINE KINASE"/>
    <property type="match status" value="1"/>
</dbReference>
<dbReference type="GO" id="GO:0016020">
    <property type="term" value="C:membrane"/>
    <property type="evidence" value="ECO:0007669"/>
    <property type="project" value="UniProtKB-SubCell"/>
</dbReference>
<accession>A0A0M0I2I5</accession>
<dbReference type="EMBL" id="LHPI01000003">
    <property type="protein sequence ID" value="KOO08531.1"/>
    <property type="molecule type" value="Genomic_DNA"/>
</dbReference>
<feature type="domain" description="Histidine kinase" evidence="12">
    <location>
        <begin position="452"/>
        <end position="665"/>
    </location>
</feature>
<evidence type="ECO:0000313" key="15">
    <source>
        <dbReference type="Proteomes" id="UP000037530"/>
    </source>
</evidence>
<dbReference type="InterPro" id="IPR038188">
    <property type="entry name" value="TorS_sensor_sf"/>
</dbReference>
<dbReference type="InterPro" id="IPR003594">
    <property type="entry name" value="HATPase_dom"/>
</dbReference>
<comment type="catalytic activity">
    <reaction evidence="1">
        <text>ATP + protein L-histidine = ADP + protein N-phospho-L-histidine.</text>
        <dbReference type="EC" id="2.7.13.3"/>
    </reaction>
</comment>
<dbReference type="PRINTS" id="PR00344">
    <property type="entry name" value="BCTRLSENSOR"/>
</dbReference>
<feature type="coiled-coil region" evidence="10">
    <location>
        <begin position="409"/>
        <end position="443"/>
    </location>
</feature>
<evidence type="ECO:0000313" key="14">
    <source>
        <dbReference type="EMBL" id="KOO08531.1"/>
    </source>
</evidence>
<organism evidence="14 15">
    <name type="scientific">Vibrio hepatarius</name>
    <dbReference type="NCBI Taxonomy" id="171383"/>
    <lineage>
        <taxon>Bacteria</taxon>
        <taxon>Pseudomonadati</taxon>
        <taxon>Pseudomonadota</taxon>
        <taxon>Gammaproteobacteria</taxon>
        <taxon>Vibrionales</taxon>
        <taxon>Vibrionaceae</taxon>
        <taxon>Vibrio</taxon>
        <taxon>Vibrio oreintalis group</taxon>
    </lineage>
</organism>
<evidence type="ECO:0000256" key="11">
    <source>
        <dbReference type="SAM" id="Phobius"/>
    </source>
</evidence>
<dbReference type="Pfam" id="PF02518">
    <property type="entry name" value="HATPase_c"/>
    <property type="match status" value="1"/>
</dbReference>
<evidence type="ECO:0000256" key="3">
    <source>
        <dbReference type="ARBA" id="ARBA00012438"/>
    </source>
</evidence>
<evidence type="ECO:0000256" key="8">
    <source>
        <dbReference type="ARBA" id="ARBA00022840"/>
    </source>
</evidence>
<dbReference type="InterPro" id="IPR003661">
    <property type="entry name" value="HisK_dim/P_dom"/>
</dbReference>
<dbReference type="InterPro" id="IPR036097">
    <property type="entry name" value="HisK_dim/P_sf"/>
</dbReference>
<dbReference type="OrthoDB" id="1931120at2"/>
<keyword evidence="11" id="KW-0812">Transmembrane</keyword>
<keyword evidence="9" id="KW-0902">Two-component regulatory system</keyword>
<evidence type="ECO:0000256" key="7">
    <source>
        <dbReference type="ARBA" id="ARBA00022777"/>
    </source>
</evidence>
<reference evidence="15" key="1">
    <citation type="submission" date="2015-08" db="EMBL/GenBank/DDBJ databases">
        <title>Vibrio galatheae sp. nov., a novel member of the Vibrionaceae family isolated from the Solomon Islands.</title>
        <authorList>
            <person name="Giubergia S."/>
            <person name="Machado H."/>
            <person name="Mateiu R.V."/>
            <person name="Gram L."/>
        </authorList>
    </citation>
    <scope>NUCLEOTIDE SEQUENCE [LARGE SCALE GENOMIC DNA]</scope>
    <source>
        <strain evidence="15">DSM 19134</strain>
    </source>
</reference>
<evidence type="ECO:0000259" key="12">
    <source>
        <dbReference type="PROSITE" id="PS50109"/>
    </source>
</evidence>
<keyword evidence="10" id="KW-0175">Coiled coil</keyword>
<proteinExistence type="predicted"/>
<dbReference type="PROSITE" id="PS50885">
    <property type="entry name" value="HAMP"/>
    <property type="match status" value="1"/>
</dbReference>
<dbReference type="GO" id="GO:0000155">
    <property type="term" value="F:phosphorelay sensor kinase activity"/>
    <property type="evidence" value="ECO:0007669"/>
    <property type="project" value="InterPro"/>
</dbReference>
<dbReference type="GO" id="GO:0005524">
    <property type="term" value="F:ATP binding"/>
    <property type="evidence" value="ECO:0007669"/>
    <property type="project" value="UniProtKB-KW"/>
</dbReference>
<keyword evidence="6" id="KW-0547">Nucleotide-binding</keyword>
<keyword evidence="11" id="KW-0472">Membrane</keyword>
<dbReference type="Proteomes" id="UP000037530">
    <property type="component" value="Unassembled WGS sequence"/>
</dbReference>
<evidence type="ECO:0000256" key="6">
    <source>
        <dbReference type="ARBA" id="ARBA00022741"/>
    </source>
</evidence>
<dbReference type="RefSeq" id="WP_053408175.1">
    <property type="nucleotide sequence ID" value="NZ_LHPI01000003.1"/>
</dbReference>
<evidence type="ECO:0000256" key="2">
    <source>
        <dbReference type="ARBA" id="ARBA00004370"/>
    </source>
</evidence>
<gene>
    <name evidence="14" type="ORF">AKJ31_05875</name>
</gene>
<feature type="transmembrane region" description="Helical" evidence="11">
    <location>
        <begin position="12"/>
        <end position="34"/>
    </location>
</feature>
<dbReference type="Gene3D" id="6.10.340.10">
    <property type="match status" value="1"/>
</dbReference>
<dbReference type="PATRIC" id="fig|171383.3.peg.1219"/>
<comment type="subcellular location">
    <subcellularLocation>
        <location evidence="2">Membrane</location>
    </subcellularLocation>
</comment>
<sequence>MKKRHSIATKIFLLFALSGGIAGGVVLINFFTFYQVADSVEVTVHEHLPVLTSAAKIAHIGGMITTDASKLASADSVLALTRAQVNLKKSLPILSELAQSGLTDNRRNELQALVEALEVNVANLFANSQEKLKLRERQDQLRQQLHWLQIDFVDEVAPLTAESQYNLAQLVFGFKGSQSLSDRELDQLAAEANIQAQLLKFEADVNLVLDLLQRVPLFSSRNDVLAAQSMIDENMHAIEMQISVLRSNPSTITLRQMAQSLEEHVSGSDNALDRSLRVLVLDEQNQTLLEDNRQLIQRIKLIIDQAIVDAETANRETTAELTKTLDNSRTQLTLALLGILTLLVSMAWYLKYHILHRLAYVLRSMRHLAEGQPQNMIHVSGKDEVASLADATNLFNYQSQELRRYTETLEATNQKLVVEIQQRKQAEQTLKDTQDELIQAGKLAVLGQLTTGIVHEFSQPLAAIRSNTYLAEQYLAGNDVAKAEDKLSKINKITDRATKLCQHLKSFARKADDYNQAVKLRPVIENALELFTENIPSSWVELDVDAALQVLANEVRLEQVMVNLLSNSIEALERVDGQEEPKICINAQQNGDEVEIKVIDNGCGIESSQLKQIFEPFFTTKDVGKGLGLGMSITHNIIQDFGGSIHVTSQVNQGTEVTICLKHPSFSSKTTKNSEKA</sequence>
<dbReference type="SUPFAM" id="SSF55874">
    <property type="entry name" value="ATPase domain of HSP90 chaperone/DNA topoisomerase II/histidine kinase"/>
    <property type="match status" value="1"/>
</dbReference>
<keyword evidence="4" id="KW-0597">Phosphoprotein</keyword>
<dbReference type="PROSITE" id="PS50109">
    <property type="entry name" value="HIS_KIN"/>
    <property type="match status" value="1"/>
</dbReference>
<evidence type="ECO:0000256" key="1">
    <source>
        <dbReference type="ARBA" id="ARBA00000085"/>
    </source>
</evidence>
<dbReference type="InterPro" id="IPR005467">
    <property type="entry name" value="His_kinase_dom"/>
</dbReference>
<keyword evidence="15" id="KW-1185">Reference proteome</keyword>
<evidence type="ECO:0000256" key="9">
    <source>
        <dbReference type="ARBA" id="ARBA00023012"/>
    </source>
</evidence>
<evidence type="ECO:0000259" key="13">
    <source>
        <dbReference type="PROSITE" id="PS50885"/>
    </source>
</evidence>
<keyword evidence="11" id="KW-1133">Transmembrane helix</keyword>
<dbReference type="AlphaFoldDB" id="A0A0M0I2I5"/>